<accession>A0A0R1ZWX3</accession>
<dbReference type="EMBL" id="AYYO01000017">
    <property type="protein sequence ID" value="KRM55587.1"/>
    <property type="molecule type" value="Genomic_DNA"/>
</dbReference>
<reference evidence="2 3" key="1">
    <citation type="journal article" date="2015" name="Genome Announc.">
        <title>Expanding the biotechnology potential of lactobacilli through comparative genomics of 213 strains and associated genera.</title>
        <authorList>
            <person name="Sun Z."/>
            <person name="Harris H.M."/>
            <person name="McCann A."/>
            <person name="Guo C."/>
            <person name="Argimon S."/>
            <person name="Zhang W."/>
            <person name="Yang X."/>
            <person name="Jeffery I.B."/>
            <person name="Cooney J.C."/>
            <person name="Kagawa T.F."/>
            <person name="Liu W."/>
            <person name="Song Y."/>
            <person name="Salvetti E."/>
            <person name="Wrobel A."/>
            <person name="Rasinkangas P."/>
            <person name="Parkhill J."/>
            <person name="Rea M.C."/>
            <person name="O'Sullivan O."/>
            <person name="Ritari J."/>
            <person name="Douillard F.P."/>
            <person name="Paul Ross R."/>
            <person name="Yang R."/>
            <person name="Briner A.E."/>
            <person name="Felis G.E."/>
            <person name="de Vos W.M."/>
            <person name="Barrangou R."/>
            <person name="Klaenhammer T.R."/>
            <person name="Caufield P.W."/>
            <person name="Cui Y."/>
            <person name="Zhang H."/>
            <person name="O'Toole P.W."/>
        </authorList>
    </citation>
    <scope>NUCLEOTIDE SEQUENCE [LARGE SCALE GENOMIC DNA]</scope>
    <source>
        <strain evidence="2 3">DSM 20505</strain>
    </source>
</reference>
<sequence>MWANLRLESKRQPWIIYILIFILLTLSLTVPTVTRMTSKTVPSLSSYHGLTAANNQLVVPTADYFRQAAIETAQEQIRVSRHNSSPLRNKPAERKWRLYLNQVIGAYQQSDYRQVNRVVYAAMQDSDLVQHDVGQFYDRSELMHTHRSEYMRVMRKVIEQKFDATPYVSEIGSASAAVAATLGISGVTKRADLLFFSLMLAAVVLIMGYIYTRDEQSDMHELARVTPQTRFKQVLIRAVLPIVVLNVLVITAVVLSVALVALFAHLPIGYVAMPYAFGSNGALVVRTVVGYLAYFLIYFNLWTVILVVVCALTGRITKNVLMTVFIVGTLTFLTPLGLLNVFGKLGRYIPFAYSDFYEVYFGLGQYAHVSLTQIVGVFLTAIVAITMVDYLLFTRQK</sequence>
<name>A0A0R1ZWX3_9LACO</name>
<dbReference type="AlphaFoldDB" id="A0A0R1ZWX3"/>
<comment type="caution">
    <text evidence="2">The sequence shown here is derived from an EMBL/GenBank/DDBJ whole genome shotgun (WGS) entry which is preliminary data.</text>
</comment>
<feature type="transmembrane region" description="Helical" evidence="1">
    <location>
        <begin position="238"/>
        <end position="268"/>
    </location>
</feature>
<feature type="transmembrane region" description="Helical" evidence="1">
    <location>
        <begin position="288"/>
        <end position="313"/>
    </location>
</feature>
<feature type="transmembrane region" description="Helical" evidence="1">
    <location>
        <begin position="371"/>
        <end position="393"/>
    </location>
</feature>
<evidence type="ECO:0000313" key="2">
    <source>
        <dbReference type="EMBL" id="KRM55587.1"/>
    </source>
</evidence>
<dbReference type="Proteomes" id="UP000051679">
    <property type="component" value="Unassembled WGS sequence"/>
</dbReference>
<organism evidence="2 3">
    <name type="scientific">Lacticaseibacillus sharpeae JCM 1186 = DSM 20505</name>
    <dbReference type="NCBI Taxonomy" id="1291052"/>
    <lineage>
        <taxon>Bacteria</taxon>
        <taxon>Bacillati</taxon>
        <taxon>Bacillota</taxon>
        <taxon>Bacilli</taxon>
        <taxon>Lactobacillales</taxon>
        <taxon>Lactobacillaceae</taxon>
        <taxon>Lacticaseibacillus</taxon>
    </lineage>
</organism>
<proteinExistence type="predicted"/>
<feature type="transmembrane region" description="Helical" evidence="1">
    <location>
        <begin position="14"/>
        <end position="33"/>
    </location>
</feature>
<keyword evidence="1" id="KW-0472">Membrane</keyword>
<gene>
    <name evidence="2" type="ORF">FC18_GL001205</name>
</gene>
<dbReference type="PATRIC" id="fig|1291052.5.peg.1223"/>
<feature type="transmembrane region" description="Helical" evidence="1">
    <location>
        <begin position="320"/>
        <end position="342"/>
    </location>
</feature>
<protein>
    <submittedName>
        <fullName evidence="2">Uncharacterized protein</fullName>
    </submittedName>
</protein>
<keyword evidence="3" id="KW-1185">Reference proteome</keyword>
<keyword evidence="1" id="KW-1133">Transmembrane helix</keyword>
<feature type="transmembrane region" description="Helical" evidence="1">
    <location>
        <begin position="193"/>
        <end position="212"/>
    </location>
</feature>
<dbReference type="STRING" id="1291052.FC18_GL001205"/>
<keyword evidence="1" id="KW-0812">Transmembrane</keyword>
<evidence type="ECO:0000256" key="1">
    <source>
        <dbReference type="SAM" id="Phobius"/>
    </source>
</evidence>
<evidence type="ECO:0000313" key="3">
    <source>
        <dbReference type="Proteomes" id="UP000051679"/>
    </source>
</evidence>